<gene>
    <name evidence="17" type="primary">8238258</name>
    <name evidence="16" type="ORF">Phum_PHUM112940</name>
</gene>
<keyword evidence="18" id="KW-1185">Reference proteome</keyword>
<dbReference type="OrthoDB" id="7869097at2759"/>
<evidence type="ECO:0000256" key="4">
    <source>
        <dbReference type="ARBA" id="ARBA00022692"/>
    </source>
</evidence>
<keyword evidence="3" id="KW-0597">Phosphoprotein</keyword>
<protein>
    <submittedName>
        <fullName evidence="16">Thioredoxin domain-containing protein 1, putative</fullName>
        <ecNumber evidence="16">5.3.4.1</ecNumber>
    </submittedName>
</protein>
<reference evidence="16" key="2">
    <citation type="submission" date="2007-04" db="EMBL/GenBank/DDBJ databases">
        <title>The genome of the human body louse.</title>
        <authorList>
            <consortium name="The Human Body Louse Genome Consortium"/>
            <person name="Kirkness E."/>
            <person name="Walenz B."/>
            <person name="Hass B."/>
            <person name="Bruggner R."/>
            <person name="Strausberg R."/>
        </authorList>
    </citation>
    <scope>NUCLEOTIDE SEQUENCE</scope>
    <source>
        <strain evidence="16">USDA</strain>
    </source>
</reference>
<keyword evidence="16" id="KW-0413">Isomerase</keyword>
<feature type="chain" id="PRO_5011412364" evidence="14">
    <location>
        <begin position="27"/>
        <end position="289"/>
    </location>
</feature>
<feature type="compositionally biased region" description="Basic residues" evidence="12">
    <location>
        <begin position="279"/>
        <end position="289"/>
    </location>
</feature>
<keyword evidence="11" id="KW-0676">Redox-active center</keyword>
<dbReference type="PROSITE" id="PS51352">
    <property type="entry name" value="THIOREDOXIN_2"/>
    <property type="match status" value="1"/>
</dbReference>
<dbReference type="GeneID" id="8238258"/>
<accession>E0VDE1</accession>
<dbReference type="AlphaFoldDB" id="E0VDE1"/>
<dbReference type="InParanoid" id="E0VDE1"/>
<feature type="signal peptide" evidence="14">
    <location>
        <begin position="1"/>
        <end position="26"/>
    </location>
</feature>
<name>E0VDE1_PEDHC</name>
<comment type="subcellular location">
    <subcellularLocation>
        <location evidence="1">Endoplasmic reticulum membrane</location>
        <topology evidence="1">Single-pass type I membrane protein</topology>
    </subcellularLocation>
</comment>
<evidence type="ECO:0000256" key="6">
    <source>
        <dbReference type="ARBA" id="ARBA00022824"/>
    </source>
</evidence>
<dbReference type="GO" id="GO:0015036">
    <property type="term" value="F:disulfide oxidoreductase activity"/>
    <property type="evidence" value="ECO:0007669"/>
    <property type="project" value="TreeGrafter"/>
</dbReference>
<reference evidence="16" key="1">
    <citation type="submission" date="2007-04" db="EMBL/GenBank/DDBJ databases">
        <title>Annotation of Pediculus humanus corporis strain USDA.</title>
        <authorList>
            <person name="Kirkness E."/>
            <person name="Hannick L."/>
            <person name="Hass B."/>
            <person name="Bruggner R."/>
            <person name="Lawson D."/>
            <person name="Bidwell S."/>
            <person name="Joardar V."/>
            <person name="Caler E."/>
            <person name="Walenz B."/>
            <person name="Inman J."/>
            <person name="Schobel S."/>
            <person name="Galinsky K."/>
            <person name="Amedeo P."/>
            <person name="Strausberg R."/>
        </authorList>
    </citation>
    <scope>NUCLEOTIDE SEQUENCE</scope>
    <source>
        <strain evidence="16">USDA</strain>
    </source>
</reference>
<evidence type="ECO:0000256" key="5">
    <source>
        <dbReference type="ARBA" id="ARBA00022729"/>
    </source>
</evidence>
<keyword evidence="8 13" id="KW-1133">Transmembrane helix</keyword>
<dbReference type="OMA" id="FRQYKGS"/>
<evidence type="ECO:0000313" key="18">
    <source>
        <dbReference type="Proteomes" id="UP000009046"/>
    </source>
</evidence>
<evidence type="ECO:0000256" key="12">
    <source>
        <dbReference type="SAM" id="MobiDB-lite"/>
    </source>
</evidence>
<keyword evidence="9 13" id="KW-0472">Membrane</keyword>
<dbReference type="KEGG" id="phu:Phum_PHUM112940"/>
<feature type="region of interest" description="Disordered" evidence="12">
    <location>
        <begin position="240"/>
        <end position="289"/>
    </location>
</feature>
<feature type="transmembrane region" description="Helical" evidence="13">
    <location>
        <begin position="180"/>
        <end position="205"/>
    </location>
</feature>
<keyword evidence="5 14" id="KW-0732">Signal</keyword>
<keyword evidence="4 13" id="KW-0812">Transmembrane</keyword>
<dbReference type="InterPro" id="IPR052454">
    <property type="entry name" value="TMX_domain-containing"/>
</dbReference>
<evidence type="ECO:0000256" key="11">
    <source>
        <dbReference type="ARBA" id="ARBA00023284"/>
    </source>
</evidence>
<dbReference type="Gene3D" id="3.40.30.10">
    <property type="entry name" value="Glutaredoxin"/>
    <property type="match status" value="1"/>
</dbReference>
<dbReference type="PANTHER" id="PTHR46107">
    <property type="entry name" value="DUMPY: SHORTER THAN WILD-TYPE"/>
    <property type="match status" value="1"/>
</dbReference>
<dbReference type="Pfam" id="PF00085">
    <property type="entry name" value="Thioredoxin"/>
    <property type="match status" value="1"/>
</dbReference>
<dbReference type="EC" id="5.3.4.1" evidence="16"/>
<dbReference type="EMBL" id="AAZO01001337">
    <property type="status" value="NOT_ANNOTATED_CDS"/>
    <property type="molecule type" value="Genomic_DNA"/>
</dbReference>
<dbReference type="EMBL" id="DS235073">
    <property type="protein sequence ID" value="EEB11397.1"/>
    <property type="molecule type" value="Genomic_DNA"/>
</dbReference>
<evidence type="ECO:0000256" key="1">
    <source>
        <dbReference type="ARBA" id="ARBA00004115"/>
    </source>
</evidence>
<dbReference type="CTD" id="8238258"/>
<dbReference type="InterPro" id="IPR036249">
    <property type="entry name" value="Thioredoxin-like_sf"/>
</dbReference>
<dbReference type="EnsemblMetazoa" id="PHUM112940-RA">
    <property type="protein sequence ID" value="PHUM112940-PA"/>
    <property type="gene ID" value="PHUM112940"/>
</dbReference>
<reference evidence="17" key="3">
    <citation type="submission" date="2020-05" db="UniProtKB">
        <authorList>
            <consortium name="EnsemblMetazoa"/>
        </authorList>
    </citation>
    <scope>IDENTIFICATION</scope>
    <source>
        <strain evidence="17">USDA</strain>
    </source>
</reference>
<dbReference type="SUPFAM" id="SSF52833">
    <property type="entry name" value="Thioredoxin-like"/>
    <property type="match status" value="1"/>
</dbReference>
<dbReference type="STRING" id="121224.E0VDE1"/>
<feature type="compositionally biased region" description="Basic and acidic residues" evidence="12">
    <location>
        <begin position="240"/>
        <end position="252"/>
    </location>
</feature>
<dbReference type="VEuPathDB" id="VectorBase:PHUM112940"/>
<evidence type="ECO:0000256" key="8">
    <source>
        <dbReference type="ARBA" id="ARBA00022989"/>
    </source>
</evidence>
<feature type="domain" description="Thioredoxin" evidence="15">
    <location>
        <begin position="13"/>
        <end position="131"/>
    </location>
</feature>
<dbReference type="HOGENOM" id="CLU_069292_0_0_1"/>
<sequence length="289" mass="33404">MATLEWFGFLKYLILFLTLPQLNVEGKQNLVNLNEDNWRDMLEGEWMVEFYAPWCPACKSLQRVWNDFSNANTMLKIKVGQVDVTTSPGLSGRFMVTALPTIYHVIKGEFRQYKGSRDKEALISFIKDKKWTSIEPIPSWQSPSSFLRSVLSWFFKLSTVLRSFHNYLLEEYGLPAWSCYLIFAVLTIIIGTFLGLILVCIIDCINPPKSLAAKSKISGKEEIEELDEVDDIIDDNVELLKKNDGEGENRNEQEDDQNDDQNDNEIDEKQEENSDQSKNVRKRKPRKAM</sequence>
<dbReference type="InterPro" id="IPR013766">
    <property type="entry name" value="Thioredoxin_domain"/>
</dbReference>
<dbReference type="PANTHER" id="PTHR46107:SF3">
    <property type="entry name" value="THIOREDOXIN DOMAIN-CONTAINING PROTEIN"/>
    <property type="match status" value="1"/>
</dbReference>
<keyword evidence="6" id="KW-0256">Endoplasmic reticulum</keyword>
<dbReference type="PROSITE" id="PS00194">
    <property type="entry name" value="THIOREDOXIN_1"/>
    <property type="match status" value="1"/>
</dbReference>
<evidence type="ECO:0000259" key="15">
    <source>
        <dbReference type="PROSITE" id="PS51352"/>
    </source>
</evidence>
<evidence type="ECO:0000313" key="17">
    <source>
        <dbReference type="EnsemblMetazoa" id="PHUM112940-PA"/>
    </source>
</evidence>
<dbReference type="GO" id="GO:0003756">
    <property type="term" value="F:protein disulfide isomerase activity"/>
    <property type="evidence" value="ECO:0007669"/>
    <property type="project" value="UniProtKB-EC"/>
</dbReference>
<proteinExistence type="predicted"/>
<evidence type="ECO:0000256" key="9">
    <source>
        <dbReference type="ARBA" id="ARBA00023136"/>
    </source>
</evidence>
<evidence type="ECO:0000256" key="3">
    <source>
        <dbReference type="ARBA" id="ARBA00022553"/>
    </source>
</evidence>
<feature type="compositionally biased region" description="Acidic residues" evidence="12">
    <location>
        <begin position="253"/>
        <end position="274"/>
    </location>
</feature>
<evidence type="ECO:0000256" key="2">
    <source>
        <dbReference type="ARBA" id="ARBA00022448"/>
    </source>
</evidence>
<evidence type="ECO:0000256" key="10">
    <source>
        <dbReference type="ARBA" id="ARBA00023157"/>
    </source>
</evidence>
<evidence type="ECO:0000256" key="7">
    <source>
        <dbReference type="ARBA" id="ARBA00022982"/>
    </source>
</evidence>
<dbReference type="FunCoup" id="E0VDE1">
    <property type="interactions" value="943"/>
</dbReference>
<dbReference type="Proteomes" id="UP000009046">
    <property type="component" value="Unassembled WGS sequence"/>
</dbReference>
<keyword evidence="10" id="KW-1015">Disulfide bond</keyword>
<dbReference type="GO" id="GO:0005789">
    <property type="term" value="C:endoplasmic reticulum membrane"/>
    <property type="evidence" value="ECO:0007669"/>
    <property type="project" value="UniProtKB-SubCell"/>
</dbReference>
<evidence type="ECO:0000256" key="13">
    <source>
        <dbReference type="SAM" id="Phobius"/>
    </source>
</evidence>
<evidence type="ECO:0000256" key="14">
    <source>
        <dbReference type="SAM" id="SignalP"/>
    </source>
</evidence>
<keyword evidence="2" id="KW-0813">Transport</keyword>
<organism>
    <name type="scientific">Pediculus humanus subsp. corporis</name>
    <name type="common">Body louse</name>
    <dbReference type="NCBI Taxonomy" id="121224"/>
    <lineage>
        <taxon>Eukaryota</taxon>
        <taxon>Metazoa</taxon>
        <taxon>Ecdysozoa</taxon>
        <taxon>Arthropoda</taxon>
        <taxon>Hexapoda</taxon>
        <taxon>Insecta</taxon>
        <taxon>Pterygota</taxon>
        <taxon>Neoptera</taxon>
        <taxon>Paraneoptera</taxon>
        <taxon>Psocodea</taxon>
        <taxon>Troctomorpha</taxon>
        <taxon>Phthiraptera</taxon>
        <taxon>Anoplura</taxon>
        <taxon>Pediculidae</taxon>
        <taxon>Pediculus</taxon>
    </lineage>
</organism>
<evidence type="ECO:0000313" key="16">
    <source>
        <dbReference type="EMBL" id="EEB11397.1"/>
    </source>
</evidence>
<keyword evidence="7" id="KW-0249">Electron transport</keyword>
<dbReference type="RefSeq" id="XP_002424135.1">
    <property type="nucleotide sequence ID" value="XM_002424090.1"/>
</dbReference>
<dbReference type="InterPro" id="IPR017937">
    <property type="entry name" value="Thioredoxin_CS"/>
</dbReference>
<dbReference type="eggNOG" id="KOG0913">
    <property type="taxonomic scope" value="Eukaryota"/>
</dbReference>